<dbReference type="PROSITE" id="PS50809">
    <property type="entry name" value="DM_2"/>
    <property type="match status" value="1"/>
</dbReference>
<dbReference type="GO" id="GO:0005634">
    <property type="term" value="C:nucleus"/>
    <property type="evidence" value="ECO:0007669"/>
    <property type="project" value="UniProtKB-SubCell"/>
</dbReference>
<feature type="compositionally biased region" description="Pro residues" evidence="7">
    <location>
        <begin position="255"/>
        <end position="267"/>
    </location>
</feature>
<dbReference type="PANTHER" id="PTHR12322">
    <property type="entry name" value="DOUBLESEX AND MAB-3 RELATED TRANSCRIPTION FACTOR DMRT"/>
    <property type="match status" value="1"/>
</dbReference>
<dbReference type="Proteomes" id="UP000005225">
    <property type="component" value="Unassembled WGS sequence"/>
</dbReference>
<dbReference type="GO" id="GO:0000981">
    <property type="term" value="F:DNA-binding transcription factor activity, RNA polymerase II-specific"/>
    <property type="evidence" value="ECO:0007669"/>
    <property type="project" value="TreeGrafter"/>
</dbReference>
<dbReference type="InterPro" id="IPR001275">
    <property type="entry name" value="DM_DNA-bd"/>
</dbReference>
<evidence type="ECO:0000313" key="9">
    <source>
        <dbReference type="Ensembl" id="ENSOGAP00000021240.1"/>
    </source>
</evidence>
<dbReference type="EMBL" id="AAQR03099836">
    <property type="status" value="NOT_ANNOTATED_CDS"/>
    <property type="molecule type" value="Genomic_DNA"/>
</dbReference>
<sequence>MAEKMLRTPKCSRCRNHGFLVPVKGHAGKCRWKQCTCEKCYLITERQKIMAAQKVLKKQASEEEDEEVALGMQGPELASGAVAAAAGPGASLRPLPLLAGEGERPPRGPSPGPSAFQPVLGGRSHVGLGERPVSVMPGPLGPQFRMEAAGGGGPGRLELRRPLRPMPSPPFADYGPPLSINSDCVVGPEYLEREPSKLYPMHPYRPFPLGYQDAPPAPGIPLQRGFRHVSCSHYHGGGLMSEDFQHPMGDFQPTYYPPPPPPQPQFLPPGFLSALHFLPPPPPPPPPPPSSFSLTILSDMDKENTDDQDAEVPGEPSQPSSQEQSD</sequence>
<gene>
    <name evidence="9" type="primary">DMRTB1</name>
</gene>
<evidence type="ECO:0000256" key="2">
    <source>
        <dbReference type="ARBA" id="ARBA00022723"/>
    </source>
</evidence>
<feature type="compositionally biased region" description="Low complexity" evidence="7">
    <location>
        <begin position="313"/>
        <end position="326"/>
    </location>
</feature>
<dbReference type="Pfam" id="PF00751">
    <property type="entry name" value="DM"/>
    <property type="match status" value="1"/>
</dbReference>
<evidence type="ECO:0000313" key="10">
    <source>
        <dbReference type="Proteomes" id="UP000005225"/>
    </source>
</evidence>
<dbReference type="SMART" id="SM00301">
    <property type="entry name" value="DM"/>
    <property type="match status" value="1"/>
</dbReference>
<dbReference type="InterPro" id="IPR036407">
    <property type="entry name" value="DM_DNA-bd_sf"/>
</dbReference>
<dbReference type="GO" id="GO:0007548">
    <property type="term" value="P:sex differentiation"/>
    <property type="evidence" value="ECO:0007669"/>
    <property type="project" value="TreeGrafter"/>
</dbReference>
<feature type="DNA-binding region" description="DM" evidence="6">
    <location>
        <begin position="11"/>
        <end position="58"/>
    </location>
</feature>
<evidence type="ECO:0000256" key="4">
    <source>
        <dbReference type="ARBA" id="ARBA00023125"/>
    </source>
</evidence>
<dbReference type="Gene3D" id="4.10.1040.10">
    <property type="entry name" value="DM DNA-binding domain"/>
    <property type="match status" value="1"/>
</dbReference>
<proteinExistence type="inferred from homology"/>
<keyword evidence="10" id="KW-1185">Reference proteome</keyword>
<dbReference type="Ensembl" id="ENSOGAT00000026860.1">
    <property type="protein sequence ID" value="ENSOGAP00000021240.1"/>
    <property type="gene ID" value="ENSOGAG00000029869.1"/>
</dbReference>
<keyword evidence="3 6" id="KW-0862">Zinc</keyword>
<dbReference type="STRING" id="30611.ENSOGAP00000021240"/>
<accession>H0XYP7</accession>
<dbReference type="InterPro" id="IPR026607">
    <property type="entry name" value="DMRT"/>
</dbReference>
<dbReference type="GO" id="GO:0007281">
    <property type="term" value="P:germ cell development"/>
    <property type="evidence" value="ECO:0007669"/>
    <property type="project" value="TreeGrafter"/>
</dbReference>
<keyword evidence="2 6" id="KW-0479">Metal-binding</keyword>
<feature type="domain" description="DM" evidence="8">
    <location>
        <begin position="11"/>
        <end position="58"/>
    </location>
</feature>
<dbReference type="eggNOG" id="KOG3815">
    <property type="taxonomic scope" value="Eukaryota"/>
</dbReference>
<organism evidence="9 10">
    <name type="scientific">Otolemur garnettii</name>
    <name type="common">Small-eared galago</name>
    <name type="synonym">Garnett's greater bushbaby</name>
    <dbReference type="NCBI Taxonomy" id="30611"/>
    <lineage>
        <taxon>Eukaryota</taxon>
        <taxon>Metazoa</taxon>
        <taxon>Chordata</taxon>
        <taxon>Craniata</taxon>
        <taxon>Vertebrata</taxon>
        <taxon>Euteleostomi</taxon>
        <taxon>Mammalia</taxon>
        <taxon>Eutheria</taxon>
        <taxon>Euarchontoglires</taxon>
        <taxon>Primates</taxon>
        <taxon>Strepsirrhini</taxon>
        <taxon>Lorisiformes</taxon>
        <taxon>Galagidae</taxon>
        <taxon>Otolemur</taxon>
    </lineage>
</organism>
<dbReference type="AlphaFoldDB" id="H0XYP7"/>
<dbReference type="OMA" id="FTDFGRP"/>
<feature type="region of interest" description="Disordered" evidence="7">
    <location>
        <begin position="93"/>
        <end position="123"/>
    </location>
</feature>
<reference evidence="9" key="3">
    <citation type="submission" date="2025-09" db="UniProtKB">
        <authorList>
            <consortium name="Ensembl"/>
        </authorList>
    </citation>
    <scope>IDENTIFICATION</scope>
</reference>
<name>H0XYP7_OTOGA</name>
<feature type="region of interest" description="Disordered" evidence="7">
    <location>
        <begin position="243"/>
        <end position="326"/>
    </location>
</feature>
<dbReference type="InParanoid" id="H0XYP7"/>
<reference evidence="9" key="2">
    <citation type="submission" date="2025-08" db="UniProtKB">
        <authorList>
            <consortium name="Ensembl"/>
        </authorList>
    </citation>
    <scope>IDENTIFICATION</scope>
</reference>
<reference evidence="10" key="1">
    <citation type="submission" date="2011-03" db="EMBL/GenBank/DDBJ databases">
        <title>Version 3 of the genome sequence of Otolemur garnettii (Bushbaby).</title>
        <authorList>
            <consortium name="The Broad Institute Genome Sequencing Platform"/>
            <person name="Di Palma F."/>
            <person name="Johnson J."/>
            <person name="Lander E.S."/>
            <person name="Lindblad-Toh K."/>
            <person name="Jaffe D.B."/>
            <person name="Gnerre S."/>
            <person name="MacCallum I."/>
            <person name="Przybylski D."/>
            <person name="Ribeiro F.J."/>
            <person name="Burton J.N."/>
            <person name="Walker B.J."/>
            <person name="Sharpe T."/>
            <person name="Hall G."/>
        </authorList>
    </citation>
    <scope>NUCLEOTIDE SEQUENCE [LARGE SCALE GENOMIC DNA]</scope>
</reference>
<comment type="subcellular location">
    <subcellularLocation>
        <location evidence="6">Nucleus</location>
    </subcellularLocation>
</comment>
<evidence type="ECO:0000256" key="3">
    <source>
        <dbReference type="ARBA" id="ARBA00022833"/>
    </source>
</evidence>
<protein>
    <submittedName>
        <fullName evidence="9">DMRT like family B with proline rich C-terminal 1</fullName>
    </submittedName>
</protein>
<dbReference type="PROSITE" id="PS40000">
    <property type="entry name" value="DM_1"/>
    <property type="match status" value="1"/>
</dbReference>
<dbReference type="SUPFAM" id="SSF82927">
    <property type="entry name" value="Cysteine-rich DNA binding domain, (DM domain)"/>
    <property type="match status" value="1"/>
</dbReference>
<dbReference type="FunCoup" id="H0XYP7">
    <property type="interactions" value="187"/>
</dbReference>
<evidence type="ECO:0000256" key="6">
    <source>
        <dbReference type="PROSITE-ProRule" id="PRU00070"/>
    </source>
</evidence>
<dbReference type="GO" id="GO:0046872">
    <property type="term" value="F:metal ion binding"/>
    <property type="evidence" value="ECO:0007669"/>
    <property type="project" value="UniProtKB-KW"/>
</dbReference>
<keyword evidence="4 6" id="KW-0238">DNA-binding</keyword>
<evidence type="ECO:0000259" key="8">
    <source>
        <dbReference type="PROSITE" id="PS50809"/>
    </source>
</evidence>
<dbReference type="PANTHER" id="PTHR12322:SF66">
    <property type="entry name" value="DOUBLESEX- AND MAB-3-RELATED TRANSCRIPTION FACTOR B1"/>
    <property type="match status" value="1"/>
</dbReference>
<evidence type="ECO:0000256" key="5">
    <source>
        <dbReference type="ARBA" id="ARBA00023242"/>
    </source>
</evidence>
<evidence type="ECO:0000256" key="7">
    <source>
        <dbReference type="SAM" id="MobiDB-lite"/>
    </source>
</evidence>
<dbReference type="GO" id="GO:0000978">
    <property type="term" value="F:RNA polymerase II cis-regulatory region sequence-specific DNA binding"/>
    <property type="evidence" value="ECO:0007669"/>
    <property type="project" value="TreeGrafter"/>
</dbReference>
<comment type="similarity">
    <text evidence="1">Belongs to the DMRT family.</text>
</comment>
<dbReference type="HOGENOM" id="CLU_073336_0_0_1"/>
<dbReference type="GeneTree" id="ENSGT00940000161912"/>
<keyword evidence="5 6" id="KW-0539">Nucleus</keyword>
<evidence type="ECO:0000256" key="1">
    <source>
        <dbReference type="ARBA" id="ARBA00006834"/>
    </source>
</evidence>
<feature type="compositionally biased region" description="Pro residues" evidence="7">
    <location>
        <begin position="278"/>
        <end position="290"/>
    </location>
</feature>